<accession>A0A7W0CIA5</accession>
<keyword evidence="2" id="KW-1185">Reference proteome</keyword>
<evidence type="ECO:0000313" key="2">
    <source>
        <dbReference type="Proteomes" id="UP000530928"/>
    </source>
</evidence>
<proteinExistence type="predicted"/>
<organism evidence="1 2">
    <name type="scientific">Nonomuraea soli</name>
    <dbReference type="NCBI Taxonomy" id="1032476"/>
    <lineage>
        <taxon>Bacteria</taxon>
        <taxon>Bacillati</taxon>
        <taxon>Actinomycetota</taxon>
        <taxon>Actinomycetes</taxon>
        <taxon>Streptosporangiales</taxon>
        <taxon>Streptosporangiaceae</taxon>
        <taxon>Nonomuraea</taxon>
    </lineage>
</organism>
<name>A0A7W0CIA5_9ACTN</name>
<dbReference type="Proteomes" id="UP000530928">
    <property type="component" value="Unassembled WGS sequence"/>
</dbReference>
<protein>
    <submittedName>
        <fullName evidence="1">Uncharacterized protein</fullName>
    </submittedName>
</protein>
<dbReference type="EMBL" id="JACDUR010000003">
    <property type="protein sequence ID" value="MBA2891675.1"/>
    <property type="molecule type" value="Genomic_DNA"/>
</dbReference>
<dbReference type="AlphaFoldDB" id="A0A7W0CIA5"/>
<reference evidence="1 2" key="1">
    <citation type="submission" date="2020-07" db="EMBL/GenBank/DDBJ databases">
        <title>Genomic Encyclopedia of Type Strains, Phase IV (KMG-IV): sequencing the most valuable type-strain genomes for metagenomic binning, comparative biology and taxonomic classification.</title>
        <authorList>
            <person name="Goeker M."/>
        </authorList>
    </citation>
    <scope>NUCLEOTIDE SEQUENCE [LARGE SCALE GENOMIC DNA]</scope>
    <source>
        <strain evidence="1 2">DSM 45533</strain>
    </source>
</reference>
<gene>
    <name evidence="1" type="ORF">HNR30_003016</name>
</gene>
<sequence>MPYTLKKAGTPTSFEGTGLLLCQKANSRPATRTRPAGS</sequence>
<comment type="caution">
    <text evidence="1">The sequence shown here is derived from an EMBL/GenBank/DDBJ whole genome shotgun (WGS) entry which is preliminary data.</text>
</comment>
<evidence type="ECO:0000313" key="1">
    <source>
        <dbReference type="EMBL" id="MBA2891675.1"/>
    </source>
</evidence>